<comment type="caution">
    <text evidence="1">The sequence shown here is derived from an EMBL/GenBank/DDBJ whole genome shotgun (WGS) entry which is preliminary data.</text>
</comment>
<dbReference type="InParanoid" id="A0A4Q1BFS8"/>
<keyword evidence="2" id="KW-1185">Reference proteome</keyword>
<proteinExistence type="predicted"/>
<evidence type="ECO:0000313" key="1">
    <source>
        <dbReference type="EMBL" id="RXK35293.1"/>
    </source>
</evidence>
<accession>A0A4Q1BFS8</accession>
<reference evidence="1 2" key="1">
    <citation type="submission" date="2016-06" db="EMBL/GenBank/DDBJ databases">
        <title>Evolution of pathogenesis and genome organization in the Tremellales.</title>
        <authorList>
            <person name="Cuomo C."/>
            <person name="Litvintseva A."/>
            <person name="Heitman J."/>
            <person name="Chen Y."/>
            <person name="Sun S."/>
            <person name="Springer D."/>
            <person name="Dromer F."/>
            <person name="Young S."/>
            <person name="Zeng Q."/>
            <person name="Chapman S."/>
            <person name="Gujja S."/>
            <person name="Saif S."/>
            <person name="Birren B."/>
        </authorList>
    </citation>
    <scope>NUCLEOTIDE SEQUENCE [LARGE SCALE GENOMIC DNA]</scope>
    <source>
        <strain evidence="1 2">ATCC 28783</strain>
    </source>
</reference>
<name>A0A4Q1BFS8_TREME</name>
<gene>
    <name evidence="1" type="ORF">M231_07464</name>
</gene>
<dbReference type="EMBL" id="SDIL01000146">
    <property type="protein sequence ID" value="RXK35293.1"/>
    <property type="molecule type" value="Genomic_DNA"/>
</dbReference>
<dbReference type="Proteomes" id="UP000289152">
    <property type="component" value="Unassembled WGS sequence"/>
</dbReference>
<dbReference type="AlphaFoldDB" id="A0A4Q1BFS8"/>
<evidence type="ECO:0000313" key="2">
    <source>
        <dbReference type="Proteomes" id="UP000289152"/>
    </source>
</evidence>
<sequence length="265" mass="28239">MTQKQISQGILWELKNDSITGKQKVDDTPVDCKHGILYPFLVSRGLQELANALTALPEDGGGMYTVAGLPMGSEYTTISKIPEALQESDRIEFGTPGPDNSGRVRSLYSFACSGHVYKTVDDVPGSDGSQHTAVHVWAGVLQYIPSLAHVGEGEHHSWEATIAITEAPLSKNVIWSFFAKDSSSGLNYVATLTKRGLKKGGTAMPNAAGQVSTCVVVLAVTSNTLSSMGIQFKTGSGCELSEIFTRVDNVVTEPATTSVEARTPM</sequence>
<organism evidence="1 2">
    <name type="scientific">Tremella mesenterica</name>
    <name type="common">Jelly fungus</name>
    <dbReference type="NCBI Taxonomy" id="5217"/>
    <lineage>
        <taxon>Eukaryota</taxon>
        <taxon>Fungi</taxon>
        <taxon>Dikarya</taxon>
        <taxon>Basidiomycota</taxon>
        <taxon>Agaricomycotina</taxon>
        <taxon>Tremellomycetes</taxon>
        <taxon>Tremellales</taxon>
        <taxon>Tremellaceae</taxon>
        <taxon>Tremella</taxon>
    </lineage>
</organism>
<protein>
    <submittedName>
        <fullName evidence="1">Uncharacterized protein</fullName>
    </submittedName>
</protein>
<dbReference type="VEuPathDB" id="FungiDB:TREMEDRAFT_62408"/>